<dbReference type="EMBL" id="NGAF01000003">
    <property type="protein sequence ID" value="OXR45588.1"/>
    <property type="molecule type" value="Genomic_DNA"/>
</dbReference>
<dbReference type="Proteomes" id="UP000215506">
    <property type="component" value="Unassembled WGS sequence"/>
</dbReference>
<dbReference type="Gene3D" id="3.40.50.720">
    <property type="entry name" value="NAD(P)-binding Rossmann-like Domain"/>
    <property type="match status" value="1"/>
</dbReference>
<dbReference type="CDD" id="cd05233">
    <property type="entry name" value="SDR_c"/>
    <property type="match status" value="1"/>
</dbReference>
<reference evidence="5 6" key="1">
    <citation type="submission" date="2017-07" db="EMBL/GenBank/DDBJ databases">
        <title>First draft Genome Sequence of Nocardia cerradoensis isolated from human infection.</title>
        <authorList>
            <person name="Carrasco G."/>
        </authorList>
    </citation>
    <scope>NUCLEOTIDE SEQUENCE [LARGE SCALE GENOMIC DNA]</scope>
    <source>
        <strain evidence="5 6">CNM20130759</strain>
    </source>
</reference>
<sequence>MTWPSGEAAFVTGAASGIGLGIARALVAAGAAVALADVDGTRLAAVVDEITAQGGRAVAIELDVSAEDAWAAAADRAEAALGPTSILVNNAGVISNAPIAETTPEAWRRNFRVNVEGQFLGTSTFLSRFIERGGRAHILNTASMGGLMPIPGVGAYCASKFASVGLSLVLREELRGTDIGVSVLTPGTVATGMTAAEGAGGANPDRVGEQVVEALQAGRFLIPTHGDFEPILANIHREIEQAFADTDDRHGPDPSAQMILAGVDPLNELLADGAR</sequence>
<dbReference type="SMART" id="SM00822">
    <property type="entry name" value="PKS_KR"/>
    <property type="match status" value="1"/>
</dbReference>
<evidence type="ECO:0000313" key="6">
    <source>
        <dbReference type="Proteomes" id="UP000215506"/>
    </source>
</evidence>
<evidence type="ECO:0000256" key="2">
    <source>
        <dbReference type="ARBA" id="ARBA00023002"/>
    </source>
</evidence>
<organism evidence="5 6">
    <name type="scientific">Nocardia cerradoensis</name>
    <dbReference type="NCBI Taxonomy" id="85688"/>
    <lineage>
        <taxon>Bacteria</taxon>
        <taxon>Bacillati</taxon>
        <taxon>Actinomycetota</taxon>
        <taxon>Actinomycetes</taxon>
        <taxon>Mycobacteriales</taxon>
        <taxon>Nocardiaceae</taxon>
        <taxon>Nocardia</taxon>
    </lineage>
</organism>
<feature type="domain" description="Ketoreductase" evidence="4">
    <location>
        <begin position="7"/>
        <end position="210"/>
    </location>
</feature>
<dbReference type="RefSeq" id="WP_039783970.1">
    <property type="nucleotide sequence ID" value="NZ_JAAXOR010000001.1"/>
</dbReference>
<dbReference type="PANTHER" id="PTHR44196">
    <property type="entry name" value="DEHYDROGENASE/REDUCTASE SDR FAMILY MEMBER 7B"/>
    <property type="match status" value="1"/>
</dbReference>
<accession>A0A231H9Q6</accession>
<dbReference type="GO" id="GO:0052588">
    <property type="term" value="F:diacetyl reductase ((S)-acetoin forming) (NAD+) activity"/>
    <property type="evidence" value="ECO:0007669"/>
    <property type="project" value="UniProtKB-EC"/>
</dbReference>
<comment type="similarity">
    <text evidence="1 3">Belongs to the short-chain dehydrogenases/reductases (SDR) family.</text>
</comment>
<dbReference type="InterPro" id="IPR020904">
    <property type="entry name" value="Sc_DH/Rdtase_CS"/>
</dbReference>
<dbReference type="PANTHER" id="PTHR44196:SF1">
    <property type="entry name" value="DEHYDROGENASE_REDUCTASE SDR FAMILY MEMBER 7B"/>
    <property type="match status" value="1"/>
</dbReference>
<dbReference type="SUPFAM" id="SSF51735">
    <property type="entry name" value="NAD(P)-binding Rossmann-fold domains"/>
    <property type="match status" value="1"/>
</dbReference>
<evidence type="ECO:0000256" key="1">
    <source>
        <dbReference type="ARBA" id="ARBA00006484"/>
    </source>
</evidence>
<dbReference type="Pfam" id="PF00106">
    <property type="entry name" value="adh_short"/>
    <property type="match status" value="1"/>
</dbReference>
<protein>
    <submittedName>
        <fullName evidence="5">Diacetyl reductase [(S)-acetoin forming]</fullName>
        <ecNumber evidence="5">1.1.1.304</ecNumber>
    </submittedName>
</protein>
<dbReference type="EC" id="1.1.1.304" evidence="5"/>
<name>A0A231H9Q6_9NOCA</name>
<gene>
    <name evidence="5" type="primary">budC_1</name>
    <name evidence="5" type="ORF">B7C42_01880</name>
</gene>
<evidence type="ECO:0000256" key="3">
    <source>
        <dbReference type="RuleBase" id="RU000363"/>
    </source>
</evidence>
<dbReference type="PRINTS" id="PR00080">
    <property type="entry name" value="SDRFAMILY"/>
</dbReference>
<evidence type="ECO:0000259" key="4">
    <source>
        <dbReference type="SMART" id="SM00822"/>
    </source>
</evidence>
<dbReference type="InterPro" id="IPR002347">
    <property type="entry name" value="SDR_fam"/>
</dbReference>
<dbReference type="AlphaFoldDB" id="A0A231H9Q6"/>
<proteinExistence type="inferred from homology"/>
<comment type="caution">
    <text evidence="5">The sequence shown here is derived from an EMBL/GenBank/DDBJ whole genome shotgun (WGS) entry which is preliminary data.</text>
</comment>
<dbReference type="InterPro" id="IPR057326">
    <property type="entry name" value="KR_dom"/>
</dbReference>
<dbReference type="InterPro" id="IPR036291">
    <property type="entry name" value="NAD(P)-bd_dom_sf"/>
</dbReference>
<keyword evidence="2 5" id="KW-0560">Oxidoreductase</keyword>
<dbReference type="PROSITE" id="PS00061">
    <property type="entry name" value="ADH_SHORT"/>
    <property type="match status" value="1"/>
</dbReference>
<dbReference type="GO" id="GO:0016020">
    <property type="term" value="C:membrane"/>
    <property type="evidence" value="ECO:0007669"/>
    <property type="project" value="TreeGrafter"/>
</dbReference>
<dbReference type="PRINTS" id="PR00081">
    <property type="entry name" value="GDHRDH"/>
</dbReference>
<keyword evidence="6" id="KW-1185">Reference proteome</keyword>
<evidence type="ECO:0000313" key="5">
    <source>
        <dbReference type="EMBL" id="OXR45588.1"/>
    </source>
</evidence>